<evidence type="ECO:0000259" key="6">
    <source>
        <dbReference type="Pfam" id="PF04542"/>
    </source>
</evidence>
<dbReference type="Gene3D" id="1.10.1740.10">
    <property type="match status" value="1"/>
</dbReference>
<evidence type="ECO:0000256" key="2">
    <source>
        <dbReference type="ARBA" id="ARBA00023015"/>
    </source>
</evidence>
<evidence type="ECO:0000313" key="9">
    <source>
        <dbReference type="Proteomes" id="UP000184211"/>
    </source>
</evidence>
<dbReference type="InterPro" id="IPR007627">
    <property type="entry name" value="RNA_pol_sigma70_r2"/>
</dbReference>
<reference evidence="9" key="1">
    <citation type="submission" date="2016-11" db="EMBL/GenBank/DDBJ databases">
        <authorList>
            <person name="Varghese N."/>
            <person name="Submissions S."/>
        </authorList>
    </citation>
    <scope>NUCLEOTIDE SEQUENCE [LARGE SCALE GENOMIC DNA]</scope>
    <source>
        <strain evidence="9">DSM 28223</strain>
    </source>
</reference>
<evidence type="ECO:0000256" key="5">
    <source>
        <dbReference type="ARBA" id="ARBA00023163"/>
    </source>
</evidence>
<dbReference type="InterPro" id="IPR013324">
    <property type="entry name" value="RNA_pol_sigma_r3/r4-like"/>
</dbReference>
<gene>
    <name evidence="8" type="ORF">SAMN04488044_2867</name>
</gene>
<evidence type="ECO:0000256" key="3">
    <source>
        <dbReference type="ARBA" id="ARBA00023082"/>
    </source>
</evidence>
<keyword evidence="5" id="KW-0804">Transcription</keyword>
<dbReference type="NCBIfam" id="TIGR02937">
    <property type="entry name" value="sigma70-ECF"/>
    <property type="match status" value="1"/>
</dbReference>
<sequence>MPRDSFEDVTDDALLVAYANGDPVAAQALTQRLTPKVFGHAYRLLGNRADAEDITQEALIRLWKFAPEWRQGEAKVSTWLYKVVANLCTDRLRRGHSVDLDSVPDPEDTALSAAEQMQQRARLDGLQQGLNALPERQRQAVVLRHIEGLSNPEIAEIMGAGVEAIESLTARGKRTLAKILAERKDELGYTDG</sequence>
<evidence type="ECO:0000259" key="7">
    <source>
        <dbReference type="Pfam" id="PF08281"/>
    </source>
</evidence>
<dbReference type="EMBL" id="FQWM01000006">
    <property type="protein sequence ID" value="SHH60765.1"/>
    <property type="molecule type" value="Genomic_DNA"/>
</dbReference>
<comment type="similarity">
    <text evidence="1">Belongs to the sigma-70 factor family. ECF subfamily.</text>
</comment>
<organism evidence="8 9">
    <name type="scientific">Cognatishimia maritima</name>
    <dbReference type="NCBI Taxonomy" id="870908"/>
    <lineage>
        <taxon>Bacteria</taxon>
        <taxon>Pseudomonadati</taxon>
        <taxon>Pseudomonadota</taxon>
        <taxon>Alphaproteobacteria</taxon>
        <taxon>Rhodobacterales</taxon>
        <taxon>Paracoccaceae</taxon>
        <taxon>Cognatishimia</taxon>
    </lineage>
</organism>
<evidence type="ECO:0000256" key="4">
    <source>
        <dbReference type="ARBA" id="ARBA00023125"/>
    </source>
</evidence>
<dbReference type="InterPro" id="IPR013249">
    <property type="entry name" value="RNA_pol_sigma70_r4_t2"/>
</dbReference>
<protein>
    <submittedName>
        <fullName evidence="8">RNA polymerase, sigma subunit, ECF family</fullName>
    </submittedName>
</protein>
<keyword evidence="2" id="KW-0805">Transcription regulation</keyword>
<keyword evidence="9" id="KW-1185">Reference proteome</keyword>
<keyword evidence="3" id="KW-0731">Sigma factor</keyword>
<proteinExistence type="inferred from homology"/>
<dbReference type="PANTHER" id="PTHR43133:SF8">
    <property type="entry name" value="RNA POLYMERASE SIGMA FACTOR HI_1459-RELATED"/>
    <property type="match status" value="1"/>
</dbReference>
<keyword evidence="4" id="KW-0238">DNA-binding</keyword>
<feature type="domain" description="RNA polymerase sigma factor 70 region 4 type 2" evidence="7">
    <location>
        <begin position="126"/>
        <end position="176"/>
    </location>
</feature>
<dbReference type="InterPro" id="IPR014284">
    <property type="entry name" value="RNA_pol_sigma-70_dom"/>
</dbReference>
<dbReference type="STRING" id="870908.SAMN04488044_2867"/>
<dbReference type="InterPro" id="IPR039425">
    <property type="entry name" value="RNA_pol_sigma-70-like"/>
</dbReference>
<dbReference type="SUPFAM" id="SSF88946">
    <property type="entry name" value="Sigma2 domain of RNA polymerase sigma factors"/>
    <property type="match status" value="1"/>
</dbReference>
<dbReference type="Pfam" id="PF04542">
    <property type="entry name" value="Sigma70_r2"/>
    <property type="match status" value="1"/>
</dbReference>
<dbReference type="CDD" id="cd06171">
    <property type="entry name" value="Sigma70_r4"/>
    <property type="match status" value="1"/>
</dbReference>
<dbReference type="InterPro" id="IPR013325">
    <property type="entry name" value="RNA_pol_sigma_r2"/>
</dbReference>
<evidence type="ECO:0000256" key="1">
    <source>
        <dbReference type="ARBA" id="ARBA00010641"/>
    </source>
</evidence>
<evidence type="ECO:0000313" key="8">
    <source>
        <dbReference type="EMBL" id="SHH60765.1"/>
    </source>
</evidence>
<dbReference type="SUPFAM" id="SSF88659">
    <property type="entry name" value="Sigma3 and sigma4 domains of RNA polymerase sigma factors"/>
    <property type="match status" value="1"/>
</dbReference>
<dbReference type="NCBIfam" id="NF009176">
    <property type="entry name" value="PRK12524.1"/>
    <property type="match status" value="1"/>
</dbReference>
<dbReference type="AlphaFoldDB" id="A0A1M5UCI8"/>
<dbReference type="GO" id="GO:0006352">
    <property type="term" value="P:DNA-templated transcription initiation"/>
    <property type="evidence" value="ECO:0007669"/>
    <property type="project" value="InterPro"/>
</dbReference>
<feature type="domain" description="RNA polymerase sigma-70 region 2" evidence="6">
    <location>
        <begin position="31"/>
        <end position="94"/>
    </location>
</feature>
<dbReference type="InterPro" id="IPR036388">
    <property type="entry name" value="WH-like_DNA-bd_sf"/>
</dbReference>
<dbReference type="PANTHER" id="PTHR43133">
    <property type="entry name" value="RNA POLYMERASE ECF-TYPE SIGMA FACTO"/>
    <property type="match status" value="1"/>
</dbReference>
<dbReference type="Gene3D" id="1.10.10.10">
    <property type="entry name" value="Winged helix-like DNA-binding domain superfamily/Winged helix DNA-binding domain"/>
    <property type="match status" value="1"/>
</dbReference>
<dbReference type="Proteomes" id="UP000184211">
    <property type="component" value="Unassembled WGS sequence"/>
</dbReference>
<dbReference type="GO" id="GO:0003677">
    <property type="term" value="F:DNA binding"/>
    <property type="evidence" value="ECO:0007669"/>
    <property type="project" value="UniProtKB-KW"/>
</dbReference>
<accession>A0A1M5UCI8</accession>
<dbReference type="GO" id="GO:0016987">
    <property type="term" value="F:sigma factor activity"/>
    <property type="evidence" value="ECO:0007669"/>
    <property type="project" value="UniProtKB-KW"/>
</dbReference>
<dbReference type="Pfam" id="PF08281">
    <property type="entry name" value="Sigma70_r4_2"/>
    <property type="match status" value="1"/>
</dbReference>
<name>A0A1M5UCI8_9RHOB</name>